<dbReference type="PANTHER" id="PTHR11751">
    <property type="entry name" value="ALANINE AMINOTRANSFERASE"/>
    <property type="match status" value="1"/>
</dbReference>
<sequence>MTRISLHQVPTPMETYLGNQGSTYQETLILPISNPSCLQKQVNISLPQYPLYSASVSLHGGSLVLPVENQRGIVEFCKKEGLLTRFTKNMFTSVTRNFHSFKKVARSLGYGEKDIALVSFQSVSKGYYGECGKRGGFMERLLVSLLILENNYKVGSVNLCSNISGQVLTSLFMSPPKPGDDSYDSYMRLHRQHQIVHLKCHAFKKAIVNRFTEFHKSFMDEFCDEESSVIP</sequence>
<keyword evidence="5" id="KW-0663">Pyridoxal phosphate</keyword>
<gene>
    <name evidence="6" type="ORF">HID58_027036</name>
</gene>
<organism evidence="6 7">
    <name type="scientific">Brassica napus</name>
    <name type="common">Rape</name>
    <dbReference type="NCBI Taxonomy" id="3708"/>
    <lineage>
        <taxon>Eukaryota</taxon>
        <taxon>Viridiplantae</taxon>
        <taxon>Streptophyta</taxon>
        <taxon>Embryophyta</taxon>
        <taxon>Tracheophyta</taxon>
        <taxon>Spermatophyta</taxon>
        <taxon>Magnoliopsida</taxon>
        <taxon>eudicotyledons</taxon>
        <taxon>Gunneridae</taxon>
        <taxon>Pentapetalae</taxon>
        <taxon>rosids</taxon>
        <taxon>malvids</taxon>
        <taxon>Brassicales</taxon>
        <taxon>Brassicaceae</taxon>
        <taxon>Brassiceae</taxon>
        <taxon>Brassica</taxon>
    </lineage>
</organism>
<evidence type="ECO:0000256" key="4">
    <source>
        <dbReference type="ARBA" id="ARBA00022679"/>
    </source>
</evidence>
<name>A0ABQ8CQR5_BRANA</name>
<dbReference type="Gene3D" id="3.40.640.10">
    <property type="entry name" value="Type I PLP-dependent aspartate aminotransferase-like (Major domain)"/>
    <property type="match status" value="1"/>
</dbReference>
<protein>
    <submittedName>
        <fullName evidence="6">Uncharacterized protein</fullName>
    </submittedName>
</protein>
<dbReference type="PANTHER" id="PTHR11751:SF29">
    <property type="entry name" value="ALANINE TRANSAMINASE"/>
    <property type="match status" value="1"/>
</dbReference>
<reference evidence="6 7" key="1">
    <citation type="submission" date="2021-05" db="EMBL/GenBank/DDBJ databases">
        <title>Genome Assembly of Synthetic Allotetraploid Brassica napus Reveals Homoeologous Exchanges between Subgenomes.</title>
        <authorList>
            <person name="Davis J.T."/>
        </authorList>
    </citation>
    <scope>NUCLEOTIDE SEQUENCE [LARGE SCALE GENOMIC DNA]</scope>
    <source>
        <strain evidence="7">cv. Da-Ae</strain>
        <tissue evidence="6">Seedling</tissue>
    </source>
</reference>
<evidence type="ECO:0000313" key="6">
    <source>
        <dbReference type="EMBL" id="KAH0919376.1"/>
    </source>
</evidence>
<comment type="subunit">
    <text evidence="2">Homodimer.</text>
</comment>
<evidence type="ECO:0000256" key="1">
    <source>
        <dbReference type="ARBA" id="ARBA00001933"/>
    </source>
</evidence>
<comment type="cofactor">
    <cofactor evidence="1">
        <name>pyridoxal 5'-phosphate</name>
        <dbReference type="ChEBI" id="CHEBI:597326"/>
    </cofactor>
</comment>
<dbReference type="EMBL" id="JAGKQM010000007">
    <property type="protein sequence ID" value="KAH0919376.1"/>
    <property type="molecule type" value="Genomic_DNA"/>
</dbReference>
<dbReference type="InterPro" id="IPR045088">
    <property type="entry name" value="ALAT1/2-like"/>
</dbReference>
<evidence type="ECO:0000256" key="3">
    <source>
        <dbReference type="ARBA" id="ARBA00022576"/>
    </source>
</evidence>
<keyword evidence="7" id="KW-1185">Reference proteome</keyword>
<evidence type="ECO:0000313" key="7">
    <source>
        <dbReference type="Proteomes" id="UP000824890"/>
    </source>
</evidence>
<keyword evidence="3" id="KW-0032">Aminotransferase</keyword>
<comment type="caution">
    <text evidence="6">The sequence shown here is derived from an EMBL/GenBank/DDBJ whole genome shotgun (WGS) entry which is preliminary data.</text>
</comment>
<keyword evidence="4" id="KW-0808">Transferase</keyword>
<proteinExistence type="predicted"/>
<dbReference type="Proteomes" id="UP000824890">
    <property type="component" value="Unassembled WGS sequence"/>
</dbReference>
<accession>A0ABQ8CQR5</accession>
<evidence type="ECO:0000256" key="2">
    <source>
        <dbReference type="ARBA" id="ARBA00011738"/>
    </source>
</evidence>
<dbReference type="InterPro" id="IPR015421">
    <property type="entry name" value="PyrdxlP-dep_Trfase_major"/>
</dbReference>
<evidence type="ECO:0000256" key="5">
    <source>
        <dbReference type="ARBA" id="ARBA00022898"/>
    </source>
</evidence>